<dbReference type="Gene3D" id="3.30.70.1520">
    <property type="entry name" value="Heterotetrameric sarcosine oxidase"/>
    <property type="match status" value="1"/>
</dbReference>
<comment type="caution">
    <text evidence="1">The sequence shown here is derived from an EMBL/GenBank/DDBJ whole genome shotgun (WGS) entry which is preliminary data.</text>
</comment>
<organism evidence="1 2">
    <name type="scientific">Martelella mediterranea</name>
    <dbReference type="NCBI Taxonomy" id="293089"/>
    <lineage>
        <taxon>Bacteria</taxon>
        <taxon>Pseudomonadati</taxon>
        <taxon>Pseudomonadota</taxon>
        <taxon>Alphaproteobacteria</taxon>
        <taxon>Hyphomicrobiales</taxon>
        <taxon>Aurantimonadaceae</taxon>
        <taxon>Martelella</taxon>
    </lineage>
</organism>
<dbReference type="Proteomes" id="UP000295097">
    <property type="component" value="Unassembled WGS sequence"/>
</dbReference>
<name>A0A4R3NX17_9HYPH</name>
<dbReference type="InterPro" id="IPR007375">
    <property type="entry name" value="SoxG"/>
</dbReference>
<evidence type="ECO:0000313" key="2">
    <source>
        <dbReference type="Proteomes" id="UP000295097"/>
    </source>
</evidence>
<dbReference type="SUPFAM" id="SSF103025">
    <property type="entry name" value="Folate-binding domain"/>
    <property type="match status" value="1"/>
</dbReference>
<evidence type="ECO:0000313" key="1">
    <source>
        <dbReference type="EMBL" id="TCT44914.1"/>
    </source>
</evidence>
<dbReference type="Gene3D" id="3.30.1360.120">
    <property type="entry name" value="Probable tRNA modification gtpase trme, domain 1"/>
    <property type="match status" value="1"/>
</dbReference>
<accession>A0A4R3NX17</accession>
<proteinExistence type="predicted"/>
<dbReference type="InterPro" id="IPR027266">
    <property type="entry name" value="TrmE/GcvT-like"/>
</dbReference>
<dbReference type="RefSeq" id="WP_132307316.1">
    <property type="nucleotide sequence ID" value="NZ_SMAR01000001.1"/>
</dbReference>
<dbReference type="AlphaFoldDB" id="A0A4R3NX17"/>
<keyword evidence="2" id="KW-1185">Reference proteome</keyword>
<dbReference type="Pfam" id="PF04268">
    <property type="entry name" value="SoxG"/>
    <property type="match status" value="1"/>
</dbReference>
<reference evidence="1 2" key="1">
    <citation type="submission" date="2019-03" db="EMBL/GenBank/DDBJ databases">
        <title>Freshwater and sediment microbial communities from various areas in North America, analyzing microbe dynamics in response to fracking.</title>
        <authorList>
            <person name="Lamendella R."/>
        </authorList>
    </citation>
    <scope>NUCLEOTIDE SEQUENCE [LARGE SCALE GENOMIC DNA]</scope>
    <source>
        <strain evidence="1 2">175.2</strain>
    </source>
</reference>
<dbReference type="EMBL" id="SMAR01000001">
    <property type="protein sequence ID" value="TCT44914.1"/>
    <property type="molecule type" value="Genomic_DNA"/>
</dbReference>
<protein>
    <submittedName>
        <fullName evidence="1">Sarcosine oxidase subunit gamma</fullName>
    </submittedName>
</protein>
<dbReference type="OrthoDB" id="9814782at2"/>
<sequence>MNAIPSEITPGPIAENSLVRVSIAQPCARLNLRARAAAVAPLCDALGLELSDRIGKRSRADTREALCLGPDEWLILTREDDAASAISACAAIYDRHPHSLVDISGREITVEISGEKATDLLTLGCPRDPETIAIGEGRRTVFDGVSVVIRREEANRFAMDMWHSFAPFALSLLATGAAEIAAEASL</sequence>
<gene>
    <name evidence="1" type="ORF">EDC90_100151</name>
</gene>